<sequence>MSERITHDGIVTKVEPGVVTVKIQSTSACGSCHAKGLCQMSEKTDKDVVVKTRKSQEYRVGETVDVFLTSGMGLKAVLYAYVLSLVAGALFFFLGSLFTDNQGIWGLCAIIGIALYFGILKLVSKRINAKFSFGIAHRVPLEAEA</sequence>
<dbReference type="InterPro" id="IPR007359">
    <property type="entry name" value="SigmaE_reg_RseC_MucC"/>
</dbReference>
<name>A0A9D9H398_9BACT</name>
<evidence type="ECO:0000313" key="3">
    <source>
        <dbReference type="Proteomes" id="UP000823612"/>
    </source>
</evidence>
<accession>A0A9D9H398</accession>
<comment type="caution">
    <text evidence="2">The sequence shown here is derived from an EMBL/GenBank/DDBJ whole genome shotgun (WGS) entry which is preliminary data.</text>
</comment>
<keyword evidence="1" id="KW-0812">Transmembrane</keyword>
<feature type="transmembrane region" description="Helical" evidence="1">
    <location>
        <begin position="78"/>
        <end position="98"/>
    </location>
</feature>
<protein>
    <submittedName>
        <fullName evidence="2">SoxR reducing system RseC family protein</fullName>
    </submittedName>
</protein>
<reference evidence="2" key="2">
    <citation type="journal article" date="2021" name="PeerJ">
        <title>Extensive microbial diversity within the chicken gut microbiome revealed by metagenomics and culture.</title>
        <authorList>
            <person name="Gilroy R."/>
            <person name="Ravi A."/>
            <person name="Getino M."/>
            <person name="Pursley I."/>
            <person name="Horton D.L."/>
            <person name="Alikhan N.F."/>
            <person name="Baker D."/>
            <person name="Gharbi K."/>
            <person name="Hall N."/>
            <person name="Watson M."/>
            <person name="Adriaenssens E.M."/>
            <person name="Foster-Nyarko E."/>
            <person name="Jarju S."/>
            <person name="Secka A."/>
            <person name="Antonio M."/>
            <person name="Oren A."/>
            <person name="Chaudhuri R.R."/>
            <person name="La Ragione R."/>
            <person name="Hildebrand F."/>
            <person name="Pallen M.J."/>
        </authorList>
    </citation>
    <scope>NUCLEOTIDE SEQUENCE</scope>
    <source>
        <strain evidence="2">2889</strain>
    </source>
</reference>
<proteinExistence type="predicted"/>
<dbReference type="EMBL" id="JADIMZ010000111">
    <property type="protein sequence ID" value="MBO8433118.1"/>
    <property type="molecule type" value="Genomic_DNA"/>
</dbReference>
<gene>
    <name evidence="2" type="ORF">IAB08_07485</name>
</gene>
<evidence type="ECO:0000256" key="1">
    <source>
        <dbReference type="SAM" id="Phobius"/>
    </source>
</evidence>
<feature type="transmembrane region" description="Helical" evidence="1">
    <location>
        <begin position="104"/>
        <end position="123"/>
    </location>
</feature>
<reference evidence="2" key="1">
    <citation type="submission" date="2020-10" db="EMBL/GenBank/DDBJ databases">
        <authorList>
            <person name="Gilroy R."/>
        </authorList>
    </citation>
    <scope>NUCLEOTIDE SEQUENCE</scope>
    <source>
        <strain evidence="2">2889</strain>
    </source>
</reference>
<keyword evidence="1" id="KW-0472">Membrane</keyword>
<dbReference type="Proteomes" id="UP000823612">
    <property type="component" value="Unassembled WGS sequence"/>
</dbReference>
<dbReference type="PANTHER" id="PTHR35867:SF1">
    <property type="entry name" value="PROTEIN RSEC"/>
    <property type="match status" value="1"/>
</dbReference>
<dbReference type="PANTHER" id="PTHR35867">
    <property type="entry name" value="PROTEIN RSEC"/>
    <property type="match status" value="1"/>
</dbReference>
<organism evidence="2 3">
    <name type="scientific">Candidatus Pullibacteroides excrementavium</name>
    <dbReference type="NCBI Taxonomy" id="2840905"/>
    <lineage>
        <taxon>Bacteria</taxon>
        <taxon>Pseudomonadati</taxon>
        <taxon>Bacteroidota</taxon>
        <taxon>Bacteroidia</taxon>
        <taxon>Bacteroidales</taxon>
        <taxon>Candidatus Pullibacteroides</taxon>
    </lineage>
</organism>
<dbReference type="AlphaFoldDB" id="A0A9D9H398"/>
<dbReference type="Pfam" id="PF04246">
    <property type="entry name" value="RseC_MucC"/>
    <property type="match status" value="1"/>
</dbReference>
<evidence type="ECO:0000313" key="2">
    <source>
        <dbReference type="EMBL" id="MBO8433118.1"/>
    </source>
</evidence>
<keyword evidence="1" id="KW-1133">Transmembrane helix</keyword>